<keyword evidence="2" id="KW-0472">Membrane</keyword>
<dbReference type="InterPro" id="IPR045931">
    <property type="entry name" value="DUF6350"/>
</dbReference>
<reference evidence="3" key="1">
    <citation type="submission" date="2022-10" db="EMBL/GenBank/DDBJ databases">
        <title>The complete genomes of actinobacterial strains from the NBC collection.</title>
        <authorList>
            <person name="Joergensen T.S."/>
            <person name="Alvarez Arevalo M."/>
            <person name="Sterndorff E.B."/>
            <person name="Faurdal D."/>
            <person name="Vuksanovic O."/>
            <person name="Mourched A.-S."/>
            <person name="Charusanti P."/>
            <person name="Shaw S."/>
            <person name="Blin K."/>
            <person name="Weber T."/>
        </authorList>
    </citation>
    <scope>NUCLEOTIDE SEQUENCE</scope>
    <source>
        <strain evidence="3">NBC_00222</strain>
    </source>
</reference>
<dbReference type="EMBL" id="CP108110">
    <property type="protein sequence ID" value="WUQ85794.1"/>
    <property type="molecule type" value="Genomic_DNA"/>
</dbReference>
<sequence>MTQLTGRPILEAPGELGARPVLSALLTGVRTALLGLSVVTVPVLGLWVVTPFADDGATGALRLASALWLLGHGAPVLRGPAGVPLSVAPLGLGLLAVGQLYRAAGRVAARGAGRPGGRGEVPAVWAGYCAVACAVVAQCAGAGEFRARVVADLAVVALVAGAAVAAGARRPGAAPVGVEALERALAGLPERVRPTGGASVVRVAALAAGAGLLAAGGLVVAVAAVLTAAGGGAGSAVFAGGPAAVAGVLLLTLVLLPNTVLWGAAYALGPGFAVGAGTVVSPVRTALGPVPEFPLFALLPEPGAGGWRLAVCVLPALAGVVPGLLLGRAASADGGPAGGGRTAGPVRPGAPWPVAATVVAALASGLLVGGAAAGLGWLAGGALGAGRMAALGPVPWWTAPAAAGWVAVVSAPVAVLARSRALRVAAGGPGRSWRSGVPLVPGALAVTARRGALLLRARAYSVVTRLAGASGSPTAPGSPMAQDTPEAPGGPAR</sequence>
<gene>
    <name evidence="3" type="ORF">OHA16_24205</name>
</gene>
<protein>
    <submittedName>
        <fullName evidence="3">DUF6350 family protein</fullName>
    </submittedName>
</protein>
<organism evidence="3 4">
    <name type="scientific">Kitasatospora purpeofusca</name>
    <dbReference type="NCBI Taxonomy" id="67352"/>
    <lineage>
        <taxon>Bacteria</taxon>
        <taxon>Bacillati</taxon>
        <taxon>Actinomycetota</taxon>
        <taxon>Actinomycetes</taxon>
        <taxon>Kitasatosporales</taxon>
        <taxon>Streptomycetaceae</taxon>
        <taxon>Kitasatospora</taxon>
    </lineage>
</organism>
<feature type="transmembrane region" description="Helical" evidence="2">
    <location>
        <begin position="83"/>
        <end position="101"/>
    </location>
</feature>
<feature type="transmembrane region" description="Helical" evidence="2">
    <location>
        <begin position="203"/>
        <end position="229"/>
    </location>
</feature>
<dbReference type="Pfam" id="PF19877">
    <property type="entry name" value="DUF6350"/>
    <property type="match status" value="1"/>
</dbReference>
<evidence type="ECO:0000313" key="3">
    <source>
        <dbReference type="EMBL" id="WUQ85794.1"/>
    </source>
</evidence>
<dbReference type="Proteomes" id="UP001432222">
    <property type="component" value="Chromosome"/>
</dbReference>
<keyword evidence="2" id="KW-0812">Transmembrane</keyword>
<evidence type="ECO:0000256" key="2">
    <source>
        <dbReference type="SAM" id="Phobius"/>
    </source>
</evidence>
<evidence type="ECO:0000313" key="4">
    <source>
        <dbReference type="Proteomes" id="UP001432222"/>
    </source>
</evidence>
<feature type="transmembrane region" description="Helical" evidence="2">
    <location>
        <begin position="307"/>
        <end position="331"/>
    </location>
</feature>
<name>A0ABZ1U4M3_9ACTN</name>
<evidence type="ECO:0000256" key="1">
    <source>
        <dbReference type="SAM" id="MobiDB-lite"/>
    </source>
</evidence>
<feature type="transmembrane region" description="Helical" evidence="2">
    <location>
        <begin position="352"/>
        <end position="377"/>
    </location>
</feature>
<keyword evidence="2" id="KW-1133">Transmembrane helix</keyword>
<feature type="transmembrane region" description="Helical" evidence="2">
    <location>
        <begin position="397"/>
        <end position="417"/>
    </location>
</feature>
<feature type="transmembrane region" description="Helical" evidence="2">
    <location>
        <begin position="235"/>
        <end position="256"/>
    </location>
</feature>
<feature type="region of interest" description="Disordered" evidence="1">
    <location>
        <begin position="469"/>
        <end position="493"/>
    </location>
</feature>
<proteinExistence type="predicted"/>
<dbReference type="RefSeq" id="WP_328956485.1">
    <property type="nucleotide sequence ID" value="NZ_CP108110.1"/>
</dbReference>
<keyword evidence="4" id="KW-1185">Reference proteome</keyword>
<accession>A0ABZ1U4M3</accession>
<feature type="transmembrane region" description="Helical" evidence="2">
    <location>
        <begin position="263"/>
        <end position="287"/>
    </location>
</feature>
<feature type="transmembrane region" description="Helical" evidence="2">
    <location>
        <begin position="32"/>
        <end position="53"/>
    </location>
</feature>